<evidence type="ECO:0000313" key="1">
    <source>
        <dbReference type="EMBL" id="RKN80839.1"/>
    </source>
</evidence>
<dbReference type="OrthoDB" id="9798438at2"/>
<keyword evidence="2" id="KW-1185">Reference proteome</keyword>
<dbReference type="EMBL" id="RBCJ01000002">
    <property type="protein sequence ID" value="RKN80839.1"/>
    <property type="molecule type" value="Genomic_DNA"/>
</dbReference>
<evidence type="ECO:0000313" key="2">
    <source>
        <dbReference type="Proteomes" id="UP000276603"/>
    </source>
</evidence>
<accession>A0A3B0CA94</accession>
<gene>
    <name evidence="1" type="ORF">D7Z94_07700</name>
</gene>
<organism evidence="1 2">
    <name type="scientific">Ulvibacterium marinum</name>
    <dbReference type="NCBI Taxonomy" id="2419782"/>
    <lineage>
        <taxon>Bacteria</taxon>
        <taxon>Pseudomonadati</taxon>
        <taxon>Bacteroidota</taxon>
        <taxon>Flavobacteriia</taxon>
        <taxon>Flavobacteriales</taxon>
        <taxon>Flavobacteriaceae</taxon>
        <taxon>Ulvibacterium</taxon>
    </lineage>
</organism>
<reference evidence="1 2" key="1">
    <citation type="submission" date="2018-10" db="EMBL/GenBank/DDBJ databases">
        <title>Ulvibacterium marinum gen. nov., sp. nov., a novel marine bacterium of the family Flavobacteriaceae, isolated from a culture of the green alga Ulva prolifera.</title>
        <authorList>
            <person name="Zhang Z."/>
        </authorList>
    </citation>
    <scope>NUCLEOTIDE SEQUENCE [LARGE SCALE GENOMIC DNA]</scope>
    <source>
        <strain evidence="1 2">CCMM003</strain>
    </source>
</reference>
<sequence length="388" mass="43859">MIRIIVSYYFLFLPVLLSAQQGIRTIGELPGAVSETSGLIFYNDRLITHNDSGNEAKLFEIDTTSLQVFREVVVSNAQNVDWEDMAQDEHYIYIGDFGNNLGMRRDLKVYRISKEEYTTSDRVSAEVISFEYEDQEDFSNNGNSDWDAEALFVLGNELVVLTKQWLTYGTTAYSIPKTPGVHIAQILDEYPINGLVTGATLNPNNDVLYLTGYSFTLSPFLVRVSGISPRTIFTEDMVRINLDLGLTQIEGITHMDNESYFLSSEMFSRTNPSITTKPILFSFNNKSIQAGEEIPMDDPIDSEDSPEELLEELLLFKRFGSDLLEYRLATAESVYGYAIFDTSGRRIQHKIRPGVPESTIDVSTLKSAIYYLTFYFGNKSSTKPFVCP</sequence>
<proteinExistence type="predicted"/>
<dbReference type="RefSeq" id="WP_120710995.1">
    <property type="nucleotide sequence ID" value="NZ_RBCJ01000002.1"/>
</dbReference>
<protein>
    <submittedName>
        <fullName evidence="1">T9SS C-terminal target domain-containing protein</fullName>
    </submittedName>
</protein>
<dbReference type="AlphaFoldDB" id="A0A3B0CA94"/>
<name>A0A3B0CA94_9FLAO</name>
<dbReference type="Proteomes" id="UP000276603">
    <property type="component" value="Unassembled WGS sequence"/>
</dbReference>
<comment type="caution">
    <text evidence="1">The sequence shown here is derived from an EMBL/GenBank/DDBJ whole genome shotgun (WGS) entry which is preliminary data.</text>
</comment>